<dbReference type="EMBL" id="CP064939">
    <property type="protein sequence ID" value="QPH40275.1"/>
    <property type="molecule type" value="Genomic_DNA"/>
</dbReference>
<proteinExistence type="predicted"/>
<dbReference type="AlphaFoldDB" id="A0A7S9L0J6"/>
<dbReference type="Proteomes" id="UP000594759">
    <property type="component" value="Chromosome"/>
</dbReference>
<name>A0A7S9L0J6_9SPHI</name>
<reference evidence="1 2" key="1">
    <citation type="submission" date="2020-11" db="EMBL/GenBank/DDBJ databases">
        <title>Pedobacter endophytica, an endophytic bacteria isolated form Carex pumila.</title>
        <authorList>
            <person name="Peng Y."/>
            <person name="Jiang L."/>
            <person name="Lee J."/>
        </authorList>
    </citation>
    <scope>NUCLEOTIDE SEQUENCE [LARGE SCALE GENOMIC DNA]</scope>
    <source>
        <strain evidence="1 2">JBR3-12</strain>
    </source>
</reference>
<evidence type="ECO:0000313" key="2">
    <source>
        <dbReference type="Proteomes" id="UP000594759"/>
    </source>
</evidence>
<protein>
    <submittedName>
        <fullName evidence="1">Uncharacterized protein</fullName>
    </submittedName>
</protein>
<evidence type="ECO:0000313" key="1">
    <source>
        <dbReference type="EMBL" id="QPH40275.1"/>
    </source>
</evidence>
<gene>
    <name evidence="1" type="ORF">IZT61_03065</name>
</gene>
<dbReference type="KEGG" id="pex:IZT61_03065"/>
<dbReference type="RefSeq" id="WP_196099731.1">
    <property type="nucleotide sequence ID" value="NZ_CP064939.1"/>
</dbReference>
<organism evidence="1 2">
    <name type="scientific">Pedobacter endophyticus</name>
    <dbReference type="NCBI Taxonomy" id="2789740"/>
    <lineage>
        <taxon>Bacteria</taxon>
        <taxon>Pseudomonadati</taxon>
        <taxon>Bacteroidota</taxon>
        <taxon>Sphingobacteriia</taxon>
        <taxon>Sphingobacteriales</taxon>
        <taxon>Sphingobacteriaceae</taxon>
        <taxon>Pedobacter</taxon>
    </lineage>
</organism>
<sequence length="52" mass="5695">MKWIAPKHAGKGYAPNSLTIYPLTEVDGNEMQSAKHSGKGYAAIFLNYLPVD</sequence>
<keyword evidence="2" id="KW-1185">Reference proteome</keyword>
<accession>A0A7S9L0J6</accession>